<dbReference type="SMART" id="SM00448">
    <property type="entry name" value="REC"/>
    <property type="match status" value="1"/>
</dbReference>
<evidence type="ECO:0000256" key="2">
    <source>
        <dbReference type="PROSITE-ProRule" id="PRU00169"/>
    </source>
</evidence>
<accession>A0A1U7HE85</accession>
<protein>
    <submittedName>
        <fullName evidence="4">Response regulator</fullName>
    </submittedName>
</protein>
<keyword evidence="1 2" id="KW-0597">Phosphoprotein</keyword>
<comment type="caution">
    <text evidence="4">The sequence shown here is derived from an EMBL/GenBank/DDBJ whole genome shotgun (WGS) entry which is preliminary data.</text>
</comment>
<dbReference type="InterPro" id="IPR011006">
    <property type="entry name" value="CheY-like_superfamily"/>
</dbReference>
<evidence type="ECO:0000313" key="5">
    <source>
        <dbReference type="Proteomes" id="UP000186868"/>
    </source>
</evidence>
<dbReference type="STRING" id="1921803.NIES593_14265"/>
<feature type="modified residue" description="4-aspartylphosphate" evidence="2">
    <location>
        <position position="55"/>
    </location>
</feature>
<dbReference type="PROSITE" id="PS50110">
    <property type="entry name" value="RESPONSE_REGULATORY"/>
    <property type="match status" value="1"/>
</dbReference>
<sequence length="127" mass="13968">MPTRRILLISQEKAVQEITQICLETVANCEVLTADSGNEGIAKAETQQVNAILLDLDEMTVDPDWYAIVQTLQNNPATRHIPVILLTTTEHSKDLPRFNQTGVRAAIAKSFDLLALASQVAAALEWN</sequence>
<reference evidence="4 5" key="1">
    <citation type="submission" date="2016-11" db="EMBL/GenBank/DDBJ databases">
        <title>Draft Genome Sequences of Nine Cyanobacterial Strains from Diverse Habitats.</title>
        <authorList>
            <person name="Zhu T."/>
            <person name="Hou S."/>
            <person name="Lu X."/>
            <person name="Hess W.R."/>
        </authorList>
    </citation>
    <scope>NUCLEOTIDE SEQUENCE [LARGE SCALE GENOMIC DNA]</scope>
    <source>
        <strain evidence="4 5">NIES-593</strain>
    </source>
</reference>
<dbReference type="PANTHER" id="PTHR44591">
    <property type="entry name" value="STRESS RESPONSE REGULATOR PROTEIN 1"/>
    <property type="match status" value="1"/>
</dbReference>
<name>A0A1U7HE85_9CYAN</name>
<dbReference type="GO" id="GO:0000160">
    <property type="term" value="P:phosphorelay signal transduction system"/>
    <property type="evidence" value="ECO:0007669"/>
    <property type="project" value="InterPro"/>
</dbReference>
<dbReference type="Pfam" id="PF00072">
    <property type="entry name" value="Response_reg"/>
    <property type="match status" value="1"/>
</dbReference>
<dbReference type="SUPFAM" id="SSF52172">
    <property type="entry name" value="CheY-like"/>
    <property type="match status" value="1"/>
</dbReference>
<evidence type="ECO:0000256" key="1">
    <source>
        <dbReference type="ARBA" id="ARBA00022553"/>
    </source>
</evidence>
<keyword evidence="5" id="KW-1185">Reference proteome</keyword>
<dbReference type="AlphaFoldDB" id="A0A1U7HE85"/>
<dbReference type="PANTHER" id="PTHR44591:SF22">
    <property type="entry name" value="CHEY SUBFAMILY"/>
    <property type="match status" value="1"/>
</dbReference>
<gene>
    <name evidence="4" type="ORF">NIES593_14265</name>
</gene>
<evidence type="ECO:0000259" key="3">
    <source>
        <dbReference type="PROSITE" id="PS50110"/>
    </source>
</evidence>
<feature type="domain" description="Response regulatory" evidence="3">
    <location>
        <begin position="5"/>
        <end position="124"/>
    </location>
</feature>
<proteinExistence type="predicted"/>
<dbReference type="Proteomes" id="UP000186868">
    <property type="component" value="Unassembled WGS sequence"/>
</dbReference>
<evidence type="ECO:0000313" key="4">
    <source>
        <dbReference type="EMBL" id="OKH21907.1"/>
    </source>
</evidence>
<dbReference type="Gene3D" id="3.40.50.2300">
    <property type="match status" value="1"/>
</dbReference>
<organism evidence="4 5">
    <name type="scientific">Hydrococcus rivularis NIES-593</name>
    <dbReference type="NCBI Taxonomy" id="1921803"/>
    <lineage>
        <taxon>Bacteria</taxon>
        <taxon>Bacillati</taxon>
        <taxon>Cyanobacteriota</taxon>
        <taxon>Cyanophyceae</taxon>
        <taxon>Pleurocapsales</taxon>
        <taxon>Hydrococcaceae</taxon>
        <taxon>Hydrococcus</taxon>
    </lineage>
</organism>
<dbReference type="EMBL" id="MRCB01000017">
    <property type="protein sequence ID" value="OKH21907.1"/>
    <property type="molecule type" value="Genomic_DNA"/>
</dbReference>
<dbReference type="InterPro" id="IPR001789">
    <property type="entry name" value="Sig_transdc_resp-reg_receiver"/>
</dbReference>
<dbReference type="InterPro" id="IPR050595">
    <property type="entry name" value="Bact_response_regulator"/>
</dbReference>